<dbReference type="EMBL" id="CADCSY010000115">
    <property type="protein sequence ID" value="CAA9256662.1"/>
    <property type="molecule type" value="Genomic_DNA"/>
</dbReference>
<evidence type="ECO:0000256" key="1">
    <source>
        <dbReference type="ARBA" id="ARBA00006611"/>
    </source>
</evidence>
<evidence type="ECO:0000256" key="3">
    <source>
        <dbReference type="ARBA" id="ARBA00022840"/>
    </source>
</evidence>
<dbReference type="GO" id="GO:0016887">
    <property type="term" value="F:ATP hydrolysis activity"/>
    <property type="evidence" value="ECO:0007669"/>
    <property type="project" value="TreeGrafter"/>
</dbReference>
<evidence type="ECO:0000313" key="5">
    <source>
        <dbReference type="EMBL" id="CAA9256662.1"/>
    </source>
</evidence>
<dbReference type="FunFam" id="3.30.450.90:FF:000001">
    <property type="entry name" value="Type II secretion system ATPase GspE"/>
    <property type="match status" value="1"/>
</dbReference>
<dbReference type="Gene3D" id="3.30.300.160">
    <property type="entry name" value="Type II secretion system, protein E, N-terminal domain"/>
    <property type="match status" value="1"/>
</dbReference>
<name>A0A6J4INN3_9ACTN</name>
<comment type="similarity">
    <text evidence="1">Belongs to the GSP E family.</text>
</comment>
<keyword evidence="3" id="KW-0067">ATP-binding</keyword>
<dbReference type="AlphaFoldDB" id="A0A6J4INN3"/>
<dbReference type="FunFam" id="3.40.50.300:FF:000398">
    <property type="entry name" value="Type IV pilus assembly ATPase PilB"/>
    <property type="match status" value="1"/>
</dbReference>
<dbReference type="InterPro" id="IPR037257">
    <property type="entry name" value="T2SS_E_N_sf"/>
</dbReference>
<dbReference type="InterPro" id="IPR003593">
    <property type="entry name" value="AAA+_ATPase"/>
</dbReference>
<dbReference type="InterPro" id="IPR001482">
    <property type="entry name" value="T2SS/T4SS_dom"/>
</dbReference>
<dbReference type="InterPro" id="IPR027417">
    <property type="entry name" value="P-loop_NTPase"/>
</dbReference>
<dbReference type="InterPro" id="IPR007831">
    <property type="entry name" value="T2SS_GspE_N"/>
</dbReference>
<dbReference type="PANTHER" id="PTHR30258">
    <property type="entry name" value="TYPE II SECRETION SYSTEM PROTEIN GSPE-RELATED"/>
    <property type="match status" value="1"/>
</dbReference>
<keyword evidence="2" id="KW-0547">Nucleotide-binding</keyword>
<reference evidence="5" key="1">
    <citation type="submission" date="2020-02" db="EMBL/GenBank/DDBJ databases">
        <authorList>
            <person name="Meier V. D."/>
        </authorList>
    </citation>
    <scope>NUCLEOTIDE SEQUENCE</scope>
    <source>
        <strain evidence="5">AVDCRST_MAG20</strain>
    </source>
</reference>
<dbReference type="CDD" id="cd01129">
    <property type="entry name" value="PulE-GspE-like"/>
    <property type="match status" value="1"/>
</dbReference>
<dbReference type="GO" id="GO:0005524">
    <property type="term" value="F:ATP binding"/>
    <property type="evidence" value="ECO:0007669"/>
    <property type="project" value="UniProtKB-KW"/>
</dbReference>
<dbReference type="Gene3D" id="1.10.40.70">
    <property type="match status" value="1"/>
</dbReference>
<sequence length="558" mass="60665">MSEQAQLEALLVERGLLSDAQLATATAEQVTTGRSLTRVLIELGLVQEADLVATIAAQRGMEYVDLADYPVDPVAVSIISDSLARRYHALPIAWDDGVLVVAMADPANVIAVDDIRSMSGSPVRTVVATRASIDEAINKHHRLDSDVEGVTSLALDDSHGADELAQVTQVSEDAPIVKLANLLIRQAIQDRASDIHIEPTEREVRVRYRIDGVLHEVMRSPKRVQNGLVSRLKIMADLNIAERRIPQDGRVSAVIAGRQVDLRVATLPTVYGEKVVMRILDKGTALLDLVDLGFLPETMARYETVFSKPYGTILVTGPTGSGKSTTLYATLNQLNDPAKNIITVEDPVEYRLAGINQVQVNVKAGMTFAAALRSILRSDPDIVLVGEIRDRETATIAMEAALTGHLVLSTLHTNDSASTPTRLIEMGIEPYLVSSSIDCVVAQRLIRRLCERCKVPYQATAGEMSVMGWDLEADELPEVLHKPVGCGACGKTGYLGRFALHEVLLVTEETRSMIAERAHSDDIKKMAVAQGMLTLRQAGLTHVRMGNTSVEELLRVVA</sequence>
<dbReference type="Gene3D" id="3.30.450.90">
    <property type="match status" value="1"/>
</dbReference>
<dbReference type="PROSITE" id="PS00662">
    <property type="entry name" value="T2SP_E"/>
    <property type="match status" value="1"/>
</dbReference>
<protein>
    <submittedName>
        <fullName evidence="5">Type IV fimbrial assembly, ATPase PilB</fullName>
    </submittedName>
</protein>
<dbReference type="Gene3D" id="3.40.50.300">
    <property type="entry name" value="P-loop containing nucleotide triphosphate hydrolases"/>
    <property type="match status" value="1"/>
</dbReference>
<dbReference type="GO" id="GO:0005886">
    <property type="term" value="C:plasma membrane"/>
    <property type="evidence" value="ECO:0007669"/>
    <property type="project" value="TreeGrafter"/>
</dbReference>
<dbReference type="Pfam" id="PF05157">
    <property type="entry name" value="MshEN"/>
    <property type="match status" value="1"/>
</dbReference>
<dbReference type="SUPFAM" id="SSF52540">
    <property type="entry name" value="P-loop containing nucleoside triphosphate hydrolases"/>
    <property type="match status" value="1"/>
</dbReference>
<dbReference type="PANTHER" id="PTHR30258:SF1">
    <property type="entry name" value="PROTEIN TRANSPORT PROTEIN HOFB HOMOLOG"/>
    <property type="match status" value="1"/>
</dbReference>
<proteinExistence type="inferred from homology"/>
<gene>
    <name evidence="5" type="ORF">AVDCRST_MAG20-2414</name>
</gene>
<dbReference type="SUPFAM" id="SSF160246">
    <property type="entry name" value="EspE N-terminal domain-like"/>
    <property type="match status" value="1"/>
</dbReference>
<organism evidence="5">
    <name type="scientific">uncultured Acidimicrobiales bacterium</name>
    <dbReference type="NCBI Taxonomy" id="310071"/>
    <lineage>
        <taxon>Bacteria</taxon>
        <taxon>Bacillati</taxon>
        <taxon>Actinomycetota</taxon>
        <taxon>Acidimicrobiia</taxon>
        <taxon>Acidimicrobiales</taxon>
        <taxon>environmental samples</taxon>
    </lineage>
</organism>
<feature type="domain" description="Bacterial type II secretion system protein E" evidence="4">
    <location>
        <begin position="376"/>
        <end position="390"/>
    </location>
</feature>
<dbReference type="SMART" id="SM00382">
    <property type="entry name" value="AAA"/>
    <property type="match status" value="1"/>
</dbReference>
<accession>A0A6J4INN3</accession>
<evidence type="ECO:0000259" key="4">
    <source>
        <dbReference type="PROSITE" id="PS00662"/>
    </source>
</evidence>
<dbReference type="Pfam" id="PF00437">
    <property type="entry name" value="T2SSE"/>
    <property type="match status" value="1"/>
</dbReference>
<evidence type="ECO:0000256" key="2">
    <source>
        <dbReference type="ARBA" id="ARBA00022741"/>
    </source>
</evidence>